<dbReference type="EMBL" id="KZ805353">
    <property type="protein sequence ID" value="PVI01754.1"/>
    <property type="molecule type" value="Genomic_DNA"/>
</dbReference>
<dbReference type="Gene3D" id="3.30.70.100">
    <property type="match status" value="1"/>
</dbReference>
<accession>A0A2V1DWS4</accession>
<comment type="similarity">
    <text evidence="1">Belongs to the tpcK family.</text>
</comment>
<organism evidence="3 4">
    <name type="scientific">Periconia macrospinosa</name>
    <dbReference type="NCBI Taxonomy" id="97972"/>
    <lineage>
        <taxon>Eukaryota</taxon>
        <taxon>Fungi</taxon>
        <taxon>Dikarya</taxon>
        <taxon>Ascomycota</taxon>
        <taxon>Pezizomycotina</taxon>
        <taxon>Dothideomycetes</taxon>
        <taxon>Pleosporomycetidae</taxon>
        <taxon>Pleosporales</taxon>
        <taxon>Massarineae</taxon>
        <taxon>Periconiaceae</taxon>
        <taxon>Periconia</taxon>
    </lineage>
</organism>
<protein>
    <recommendedName>
        <fullName evidence="2">EthD domain-containing protein</fullName>
    </recommendedName>
</protein>
<sequence>MTRIVRITFLLRKRDDITHEEFHEYWSKRHPEIWLSVPIVKEKLVKYSQFHADETLDLTAAGLPPVAPFDGAATMWARSLEDLGAIFSDPEYNRIVVPDEEKFLKRSEAVPMIGWDEDKFVGEGFGVRET</sequence>
<keyword evidence="4" id="KW-1185">Reference proteome</keyword>
<evidence type="ECO:0000313" key="3">
    <source>
        <dbReference type="EMBL" id="PVI01754.1"/>
    </source>
</evidence>
<reference evidence="3 4" key="1">
    <citation type="journal article" date="2018" name="Sci. Rep.">
        <title>Comparative genomics provides insights into the lifestyle and reveals functional heterogeneity of dark septate endophytic fungi.</title>
        <authorList>
            <person name="Knapp D.G."/>
            <person name="Nemeth J.B."/>
            <person name="Barry K."/>
            <person name="Hainaut M."/>
            <person name="Henrissat B."/>
            <person name="Johnson J."/>
            <person name="Kuo A."/>
            <person name="Lim J.H.P."/>
            <person name="Lipzen A."/>
            <person name="Nolan M."/>
            <person name="Ohm R.A."/>
            <person name="Tamas L."/>
            <person name="Grigoriev I.V."/>
            <person name="Spatafora J.W."/>
            <person name="Nagy L.G."/>
            <person name="Kovacs G.M."/>
        </authorList>
    </citation>
    <scope>NUCLEOTIDE SEQUENCE [LARGE SCALE GENOMIC DNA]</scope>
    <source>
        <strain evidence="3 4">DSE2036</strain>
    </source>
</reference>
<proteinExistence type="inferred from homology"/>
<dbReference type="GO" id="GO:0016491">
    <property type="term" value="F:oxidoreductase activity"/>
    <property type="evidence" value="ECO:0007669"/>
    <property type="project" value="InterPro"/>
</dbReference>
<dbReference type="AlphaFoldDB" id="A0A2V1DWS4"/>
<evidence type="ECO:0000259" key="2">
    <source>
        <dbReference type="Pfam" id="PF07110"/>
    </source>
</evidence>
<evidence type="ECO:0000313" key="4">
    <source>
        <dbReference type="Proteomes" id="UP000244855"/>
    </source>
</evidence>
<dbReference type="OrthoDB" id="3183782at2759"/>
<dbReference type="STRING" id="97972.A0A2V1DWS4"/>
<name>A0A2V1DWS4_9PLEO</name>
<dbReference type="SUPFAM" id="SSF54909">
    <property type="entry name" value="Dimeric alpha+beta barrel"/>
    <property type="match status" value="1"/>
</dbReference>
<dbReference type="InterPro" id="IPR011008">
    <property type="entry name" value="Dimeric_a/b-barrel"/>
</dbReference>
<dbReference type="Proteomes" id="UP000244855">
    <property type="component" value="Unassembled WGS sequence"/>
</dbReference>
<evidence type="ECO:0000256" key="1">
    <source>
        <dbReference type="ARBA" id="ARBA00005986"/>
    </source>
</evidence>
<gene>
    <name evidence="3" type="ORF">DM02DRAFT_524417</name>
</gene>
<feature type="domain" description="EthD" evidence="2">
    <location>
        <begin position="15"/>
        <end position="106"/>
    </location>
</feature>
<dbReference type="Pfam" id="PF07110">
    <property type="entry name" value="EthD"/>
    <property type="match status" value="1"/>
</dbReference>
<dbReference type="InterPro" id="IPR009799">
    <property type="entry name" value="EthD_dom"/>
</dbReference>